<feature type="transmembrane region" description="Helical" evidence="1">
    <location>
        <begin position="50"/>
        <end position="73"/>
    </location>
</feature>
<evidence type="ECO:0000313" key="2">
    <source>
        <dbReference type="EMBL" id="MFL0167624.1"/>
    </source>
</evidence>
<proteinExistence type="predicted"/>
<keyword evidence="1" id="KW-0812">Transmembrane</keyword>
<keyword evidence="1" id="KW-1133">Transmembrane helix</keyword>
<sequence>MEISIILDNKVVYSKEFKRIAKELEREKTSHELIVEIENKLKTLMYNEKLVKTIFSLANGILIANCNISMASANDLNTTAVTIRKSINPIVELMASLGYPLTYFMFVVGMMMIITGKKSKGLEVMKWAAIGYVGLQVVPFFLGLLQEIGHDLRSSLD</sequence>
<dbReference type="Proteomes" id="UP001623600">
    <property type="component" value="Unassembled WGS sequence"/>
</dbReference>
<feature type="transmembrane region" description="Helical" evidence="1">
    <location>
        <begin position="93"/>
        <end position="115"/>
    </location>
</feature>
<dbReference type="RefSeq" id="WP_161223749.1">
    <property type="nucleotide sequence ID" value="NZ_JBJIAB010000037.1"/>
</dbReference>
<protein>
    <recommendedName>
        <fullName evidence="4">Type II secretion system protein GspF domain-containing protein</fullName>
    </recommendedName>
</protein>
<evidence type="ECO:0008006" key="4">
    <source>
        <dbReference type="Google" id="ProtNLM"/>
    </source>
</evidence>
<comment type="caution">
    <text evidence="2">The sequence shown here is derived from an EMBL/GenBank/DDBJ whole genome shotgun (WGS) entry which is preliminary data.</text>
</comment>
<evidence type="ECO:0000313" key="3">
    <source>
        <dbReference type="Proteomes" id="UP001623600"/>
    </source>
</evidence>
<name>A0ABW8SA86_9CLOT</name>
<reference evidence="2 3" key="1">
    <citation type="submission" date="2024-11" db="EMBL/GenBank/DDBJ databases">
        <authorList>
            <person name="Heng Y.C."/>
            <person name="Lim A.C.H."/>
            <person name="Lee J.K.Y."/>
            <person name="Kittelmann S."/>
        </authorList>
    </citation>
    <scope>NUCLEOTIDE SEQUENCE [LARGE SCALE GENOMIC DNA]</scope>
    <source>
        <strain evidence="2 3">WILCCON 0112</strain>
    </source>
</reference>
<organism evidence="2 3">
    <name type="scientific">Candidatus Clostridium helianthi</name>
    <dbReference type="NCBI Taxonomy" id="3381660"/>
    <lineage>
        <taxon>Bacteria</taxon>
        <taxon>Bacillati</taxon>
        <taxon>Bacillota</taxon>
        <taxon>Clostridia</taxon>
        <taxon>Eubacteriales</taxon>
        <taxon>Clostridiaceae</taxon>
        <taxon>Clostridium</taxon>
    </lineage>
</organism>
<keyword evidence="3" id="KW-1185">Reference proteome</keyword>
<gene>
    <name evidence="2" type="ORF">ACJDTP_21360</name>
</gene>
<evidence type="ECO:0000256" key="1">
    <source>
        <dbReference type="SAM" id="Phobius"/>
    </source>
</evidence>
<feature type="transmembrane region" description="Helical" evidence="1">
    <location>
        <begin position="127"/>
        <end position="145"/>
    </location>
</feature>
<dbReference type="EMBL" id="JBJIAB010000037">
    <property type="protein sequence ID" value="MFL0167624.1"/>
    <property type="molecule type" value="Genomic_DNA"/>
</dbReference>
<keyword evidence="1" id="KW-0472">Membrane</keyword>
<accession>A0ABW8SA86</accession>